<dbReference type="EMBL" id="BAAFGZ010000002">
    <property type="protein sequence ID" value="GAB0131687.1"/>
    <property type="molecule type" value="Genomic_DNA"/>
</dbReference>
<evidence type="ECO:0000259" key="2">
    <source>
        <dbReference type="Pfam" id="PF06439"/>
    </source>
</evidence>
<dbReference type="Pfam" id="PF24870">
    <property type="entry name" value="DUF7735"/>
    <property type="match status" value="1"/>
</dbReference>
<evidence type="ECO:0000256" key="1">
    <source>
        <dbReference type="SAM" id="SignalP"/>
    </source>
</evidence>
<feature type="chain" id="PRO_5047123333" description="3-keto-disaccharide hydrolase domain-containing protein" evidence="1">
    <location>
        <begin position="18"/>
        <end position="390"/>
    </location>
</feature>
<name>A0ABQ0CE20_9HYPO</name>
<dbReference type="InterPro" id="IPR010496">
    <property type="entry name" value="AL/BT2_dom"/>
</dbReference>
<dbReference type="Pfam" id="PF06439">
    <property type="entry name" value="3keto-disac_hyd"/>
    <property type="match status" value="1"/>
</dbReference>
<dbReference type="Proteomes" id="UP001562357">
    <property type="component" value="Unassembled WGS sequence"/>
</dbReference>
<keyword evidence="5" id="KW-1185">Reference proteome</keyword>
<reference evidence="5" key="1">
    <citation type="submission" date="2024-06" db="EMBL/GenBank/DDBJ databases">
        <title>Draft Genome Sequences of Epichloe bromicola Strains Isolated from Elymus ciliaris.</title>
        <authorList>
            <consortium name="Epichloe bromicola genome sequencing consortium"/>
            <person name="Miura A."/>
            <person name="Imano S."/>
            <person name="Ashida A."/>
            <person name="Sato I."/>
            <person name="Chiba S."/>
            <person name="Tanaka A."/>
            <person name="Camagna M."/>
            <person name="Takemoto D."/>
        </authorList>
    </citation>
    <scope>NUCLEOTIDE SEQUENCE [LARGE SCALE GENOMIC DNA]</scope>
    <source>
        <strain evidence="5">DP</strain>
    </source>
</reference>
<comment type="caution">
    <text evidence="4">The sequence shown here is derived from an EMBL/GenBank/DDBJ whole genome shotgun (WGS) entry which is preliminary data.</text>
</comment>
<evidence type="ECO:0000313" key="5">
    <source>
        <dbReference type="Proteomes" id="UP001562357"/>
    </source>
</evidence>
<protein>
    <recommendedName>
        <fullName evidence="6">3-keto-disaccharide hydrolase domain-containing protein</fullName>
    </recommendedName>
</protein>
<organism evidence="4 5">
    <name type="scientific">Epichloe bromicola</name>
    <dbReference type="NCBI Taxonomy" id="79588"/>
    <lineage>
        <taxon>Eukaryota</taxon>
        <taxon>Fungi</taxon>
        <taxon>Dikarya</taxon>
        <taxon>Ascomycota</taxon>
        <taxon>Pezizomycotina</taxon>
        <taxon>Sordariomycetes</taxon>
        <taxon>Hypocreomycetidae</taxon>
        <taxon>Hypocreales</taxon>
        <taxon>Clavicipitaceae</taxon>
        <taxon>Epichloe</taxon>
    </lineage>
</organism>
<feature type="signal peptide" evidence="1">
    <location>
        <begin position="1"/>
        <end position="17"/>
    </location>
</feature>
<sequence>MKLIALSFMTQAITVLGSIYDTILPTISPTITKDPWPCTTEVLEKYFDPPKPTGKLLTALLDHGKELLKGCTPVGTNAQGVPTCTFPAQSQWCAITIPTTLSSTYSAYGSTASSWWSRYRSEAVDFATYCPGRWYKAMNAMPGGGAWLNDTIAFAGCYEADHAVTATTTTTTAVITPTPTAISSFAAASTTSSSSATSARLPNVESSSRWRLCWVEGRRICLCRYRIATTFDFDDGDLSEWKLYDGSFRSQSGSLYAGNSIGGKALLATPFIDFIFEADVAIPRDANGNADLVFRVSKPAVGTDNYRGYYAGINSDGSVALGRANNNWTHLAAHQLDFRPDQVYHMKIRATGSSIQVYVDDMENPKISVSDGVYRRGQVGVRVIRNGCNL</sequence>
<evidence type="ECO:0008006" key="6">
    <source>
        <dbReference type="Google" id="ProtNLM"/>
    </source>
</evidence>
<keyword evidence="1" id="KW-0732">Signal</keyword>
<feature type="domain" description="DUF7735" evidence="3">
    <location>
        <begin position="23"/>
        <end position="165"/>
    </location>
</feature>
<evidence type="ECO:0000259" key="3">
    <source>
        <dbReference type="Pfam" id="PF24870"/>
    </source>
</evidence>
<dbReference type="InterPro" id="IPR056637">
    <property type="entry name" value="DUF7735"/>
</dbReference>
<gene>
    <name evidence="4" type="primary">g148</name>
    <name evidence="4" type="ORF">EsDP_00000148</name>
</gene>
<dbReference type="Gene3D" id="2.60.120.560">
    <property type="entry name" value="Exo-inulinase, domain 1"/>
    <property type="match status" value="1"/>
</dbReference>
<feature type="domain" description="3-keto-alpha-glucoside-1,2-lyase/3-keto-2-hydroxy-glucal hydratase" evidence="2">
    <location>
        <begin position="233"/>
        <end position="373"/>
    </location>
</feature>
<proteinExistence type="predicted"/>
<evidence type="ECO:0000313" key="4">
    <source>
        <dbReference type="EMBL" id="GAB0131687.1"/>
    </source>
</evidence>
<accession>A0ABQ0CE20</accession>